<dbReference type="AlphaFoldDB" id="A0A0U0ZL73"/>
<reference evidence="1 2" key="1">
    <citation type="submission" date="2015-03" db="EMBL/GenBank/DDBJ databases">
        <authorList>
            <person name="Murphy D."/>
        </authorList>
    </citation>
    <scope>NUCLEOTIDE SEQUENCE [LARGE SCALE GENOMIC DNA]</scope>
    <source>
        <strain evidence="1 2">PAP088</strain>
    </source>
</reference>
<sequence length="505" mass="53822">MPDWTYHPLSPIVASVLGEHRTRVWAMKALALLVTRAGGSCWIPRVFDHAPVPTQWQGRFGATVPPSIACEAIAVLPVQGAGVVEIAPVGIADVPQVRAAAVGRRCRVTALAATPAAADAVAPYVDAVSVLGGAGVVRLSDPAIAPAVRELADPATTVLATPAVLIEAGPGWFNRVIEAATPTTPPKALRDIGFDPRAWPAWIWGALTGLGLVVAGIGAAAIALGPVLLWYDRDYLGQSVHDLHEVNQHLIGFLQHDRLTMAGNMIGIGILYSGLAWGGIREGHRWARNALLISGAVAFLTYFYFLVTGFLEPLHTLVVVTLFPMLVLAVWRAPSQAHWPPVVEGPEAQRRRALWGQFLMIAVGGGLFVAGAVISVVGLTTVFVPTDLDFLGTGSSQLRAANQHLLPFIAHDRAGFGGALMGAGLAVLLISMWGWRRGERWVWWSLLLGCAFGTVPVLAVHFSIGYTHFEHLLPVYVLVVVTVVALALSRAYLTASPDQSPRISR</sequence>
<protein>
    <submittedName>
        <fullName evidence="1">Uncharacterized protein</fullName>
    </submittedName>
</protein>
<name>A0A0U0ZL73_9MYCO</name>
<dbReference type="EMBL" id="CSWP01000002">
    <property type="protein sequence ID" value="CPV44019.1"/>
    <property type="molecule type" value="Genomic_DNA"/>
</dbReference>
<gene>
    <name evidence="1" type="ORF">ERS075579_01558</name>
</gene>
<accession>A0A0U0ZL73</accession>
<organism evidence="1 2">
    <name type="scientific">Mycobacteroides abscessus</name>
    <dbReference type="NCBI Taxonomy" id="36809"/>
    <lineage>
        <taxon>Bacteria</taxon>
        <taxon>Bacillati</taxon>
        <taxon>Actinomycetota</taxon>
        <taxon>Actinomycetes</taxon>
        <taxon>Mycobacteriales</taxon>
        <taxon>Mycobacteriaceae</taxon>
        <taxon>Mycobacteroides</taxon>
    </lineage>
</organism>
<evidence type="ECO:0000313" key="2">
    <source>
        <dbReference type="Proteomes" id="UP000045782"/>
    </source>
</evidence>
<dbReference type="Proteomes" id="UP000045782">
    <property type="component" value="Unassembled WGS sequence"/>
</dbReference>
<proteinExistence type="predicted"/>
<dbReference type="RefSeq" id="WP_016892618.1">
    <property type="nucleotide sequence ID" value="NZ_CSWP01000002.1"/>
</dbReference>
<evidence type="ECO:0000313" key="1">
    <source>
        <dbReference type="EMBL" id="CPV44019.1"/>
    </source>
</evidence>